<dbReference type="InterPro" id="IPR012341">
    <property type="entry name" value="6hp_glycosidase-like_sf"/>
</dbReference>
<protein>
    <submittedName>
        <fullName evidence="2">Prenyltransferase</fullName>
    </submittedName>
</protein>
<dbReference type="GO" id="GO:0005975">
    <property type="term" value="P:carbohydrate metabolic process"/>
    <property type="evidence" value="ECO:0007669"/>
    <property type="project" value="InterPro"/>
</dbReference>
<reference evidence="2" key="2">
    <citation type="submission" date="2020-09" db="EMBL/GenBank/DDBJ databases">
        <authorList>
            <person name="Sun Q."/>
            <person name="Zhou Y."/>
        </authorList>
    </citation>
    <scope>NUCLEOTIDE SEQUENCE</scope>
    <source>
        <strain evidence="2">CGMCC 1.15085</strain>
    </source>
</reference>
<dbReference type="EMBL" id="BMHI01000002">
    <property type="protein sequence ID" value="GGB24533.1"/>
    <property type="molecule type" value="Genomic_DNA"/>
</dbReference>
<name>A0A916SZB9_9MICO</name>
<dbReference type="SUPFAM" id="SSF48208">
    <property type="entry name" value="Six-hairpin glycosidases"/>
    <property type="match status" value="1"/>
</dbReference>
<dbReference type="Proteomes" id="UP000636793">
    <property type="component" value="Unassembled WGS sequence"/>
</dbReference>
<keyword evidence="3" id="KW-1185">Reference proteome</keyword>
<dbReference type="Gene3D" id="1.50.10.10">
    <property type="match status" value="1"/>
</dbReference>
<accession>A0A916SZB9</accession>
<sequence length="366" mass="39621">MVVQRPVGRLGALAVPNVLTAGQCAATAQFILRQQRSNGSIPWYDGSHLDPWDHVEAAMGLTVAGHWSAAWRALEWSASTQRRDGSWPMVVRDDEVEDAGADTNQCAYIAVGVWHYYLVTGRTDGLARLWPTVEAAINFVIRAQHPGGELGWAVGADGGVADFALLTGSASALQSLECACLIAATLGHDRPRWRWAGNRLAAALRERPQSFADRSRFSMDWYYPVLAGAVRGRAATDRIEKGWDDYVRSGHGAQCVNDQPWVTSAESAELVAALDAMGDTDRALMVLADLQTLRDEETGGYWTGRNLPDMVLWPREQTSWTAAAVLLAADAVTQTTAGSALWRDAGWPGDESVESATSLARDEAVG</sequence>
<evidence type="ECO:0000313" key="2">
    <source>
        <dbReference type="EMBL" id="GGB24533.1"/>
    </source>
</evidence>
<dbReference type="AlphaFoldDB" id="A0A916SZB9"/>
<gene>
    <name evidence="2" type="ORF">GCM10011492_13120</name>
</gene>
<evidence type="ECO:0000256" key="1">
    <source>
        <dbReference type="SAM" id="MobiDB-lite"/>
    </source>
</evidence>
<feature type="region of interest" description="Disordered" evidence="1">
    <location>
        <begin position="343"/>
        <end position="366"/>
    </location>
</feature>
<proteinExistence type="predicted"/>
<dbReference type="RefSeq" id="WP_188836174.1">
    <property type="nucleotide sequence ID" value="NZ_BMHI01000002.1"/>
</dbReference>
<evidence type="ECO:0000313" key="3">
    <source>
        <dbReference type="Proteomes" id="UP000636793"/>
    </source>
</evidence>
<dbReference type="InterPro" id="IPR008928">
    <property type="entry name" value="6-hairpin_glycosidase_sf"/>
</dbReference>
<reference evidence="2" key="1">
    <citation type="journal article" date="2014" name="Int. J. Syst. Evol. Microbiol.">
        <title>Complete genome sequence of Corynebacterium casei LMG S-19264T (=DSM 44701T), isolated from a smear-ripened cheese.</title>
        <authorList>
            <consortium name="US DOE Joint Genome Institute (JGI-PGF)"/>
            <person name="Walter F."/>
            <person name="Albersmeier A."/>
            <person name="Kalinowski J."/>
            <person name="Ruckert C."/>
        </authorList>
    </citation>
    <scope>NUCLEOTIDE SEQUENCE</scope>
    <source>
        <strain evidence="2">CGMCC 1.15085</strain>
    </source>
</reference>
<organism evidence="2 3">
    <name type="scientific">Flexivirga endophytica</name>
    <dbReference type="NCBI Taxonomy" id="1849103"/>
    <lineage>
        <taxon>Bacteria</taxon>
        <taxon>Bacillati</taxon>
        <taxon>Actinomycetota</taxon>
        <taxon>Actinomycetes</taxon>
        <taxon>Micrococcales</taxon>
        <taxon>Dermacoccaceae</taxon>
        <taxon>Flexivirga</taxon>
    </lineage>
</organism>
<comment type="caution">
    <text evidence="2">The sequence shown here is derived from an EMBL/GenBank/DDBJ whole genome shotgun (WGS) entry which is preliminary data.</text>
</comment>